<evidence type="ECO:0000313" key="2">
    <source>
        <dbReference type="EMBL" id="GAV01922.1"/>
    </source>
</evidence>
<gene>
    <name evidence="2" type="primary">RvY_12556-1</name>
    <name evidence="2" type="synonym">RvY_12556.1</name>
    <name evidence="2" type="ORF">RvY_12556</name>
</gene>
<dbReference type="Proteomes" id="UP000186922">
    <property type="component" value="Unassembled WGS sequence"/>
</dbReference>
<sequence length="289" mass="32556">MAEQRLVQVVIPVIPLTPVVRPPIPVQPSLRPPQSNSTIPVTAHYYECCACQGLTKHLCKSDWKTAPVLLSADPDKIPSHQKHRTVEYNFVGYLKSKKELVDLYMGEMNQTICCRICDIVVFNITNPAKAPHLNALLKHVTCKKHLKKIMARKFGKDLTPQGKEKEPESCLCHVCNKFIRPKHFLRHNQTTKHKKKLEANYRAEDLTNLPPTQANKKVQKAFFDALAASGTSKDKLKFFQPFLEQFCPGGGSINRNNTPLKPKIHAIQQKGGGTLNADSDDEEEAEMDQ</sequence>
<dbReference type="EMBL" id="BDGG01000007">
    <property type="protein sequence ID" value="GAV01922.1"/>
    <property type="molecule type" value="Genomic_DNA"/>
</dbReference>
<protein>
    <submittedName>
        <fullName evidence="2">Uncharacterized protein</fullName>
    </submittedName>
</protein>
<evidence type="ECO:0000313" key="3">
    <source>
        <dbReference type="Proteomes" id="UP000186922"/>
    </source>
</evidence>
<keyword evidence="3" id="KW-1185">Reference proteome</keyword>
<dbReference type="AlphaFoldDB" id="A0A1D1VJV9"/>
<feature type="region of interest" description="Disordered" evidence="1">
    <location>
        <begin position="266"/>
        <end position="289"/>
    </location>
</feature>
<organism evidence="2 3">
    <name type="scientific">Ramazzottius varieornatus</name>
    <name type="common">Water bear</name>
    <name type="synonym">Tardigrade</name>
    <dbReference type="NCBI Taxonomy" id="947166"/>
    <lineage>
        <taxon>Eukaryota</taxon>
        <taxon>Metazoa</taxon>
        <taxon>Ecdysozoa</taxon>
        <taxon>Tardigrada</taxon>
        <taxon>Eutardigrada</taxon>
        <taxon>Parachela</taxon>
        <taxon>Hypsibioidea</taxon>
        <taxon>Ramazzottiidae</taxon>
        <taxon>Ramazzottius</taxon>
    </lineage>
</organism>
<feature type="compositionally biased region" description="Acidic residues" evidence="1">
    <location>
        <begin position="278"/>
        <end position="289"/>
    </location>
</feature>
<reference evidence="2 3" key="1">
    <citation type="journal article" date="2016" name="Nat. Commun.">
        <title>Extremotolerant tardigrade genome and improved radiotolerance of human cultured cells by tardigrade-unique protein.</title>
        <authorList>
            <person name="Hashimoto T."/>
            <person name="Horikawa D.D."/>
            <person name="Saito Y."/>
            <person name="Kuwahara H."/>
            <person name="Kozuka-Hata H."/>
            <person name="Shin-I T."/>
            <person name="Minakuchi Y."/>
            <person name="Ohishi K."/>
            <person name="Motoyama A."/>
            <person name="Aizu T."/>
            <person name="Enomoto A."/>
            <person name="Kondo K."/>
            <person name="Tanaka S."/>
            <person name="Hara Y."/>
            <person name="Koshikawa S."/>
            <person name="Sagara H."/>
            <person name="Miura T."/>
            <person name="Yokobori S."/>
            <person name="Miyagawa K."/>
            <person name="Suzuki Y."/>
            <person name="Kubo T."/>
            <person name="Oyama M."/>
            <person name="Kohara Y."/>
            <person name="Fujiyama A."/>
            <person name="Arakawa K."/>
            <person name="Katayama T."/>
            <person name="Toyoda A."/>
            <person name="Kunieda T."/>
        </authorList>
    </citation>
    <scope>NUCLEOTIDE SEQUENCE [LARGE SCALE GENOMIC DNA]</scope>
    <source>
        <strain evidence="2 3">YOKOZUNA-1</strain>
    </source>
</reference>
<comment type="caution">
    <text evidence="2">The sequence shown here is derived from an EMBL/GenBank/DDBJ whole genome shotgun (WGS) entry which is preliminary data.</text>
</comment>
<accession>A0A1D1VJV9</accession>
<proteinExistence type="predicted"/>
<evidence type="ECO:0000256" key="1">
    <source>
        <dbReference type="SAM" id="MobiDB-lite"/>
    </source>
</evidence>
<name>A0A1D1VJV9_RAMVA</name>